<name>A0A9W2W157_PANPR</name>
<evidence type="ECO:0000313" key="12">
    <source>
        <dbReference type="Proteomes" id="UP001165780"/>
    </source>
</evidence>
<dbReference type="InterPro" id="IPR012858">
    <property type="entry name" value="DC_STAMP-like"/>
</dbReference>
<keyword evidence="7 10" id="KW-0472">Membrane</keyword>
<organism evidence="12 13">
    <name type="scientific">Panthera pardus</name>
    <name type="common">Leopard</name>
    <name type="synonym">Felis pardus</name>
    <dbReference type="NCBI Taxonomy" id="9691"/>
    <lineage>
        <taxon>Eukaryota</taxon>
        <taxon>Metazoa</taxon>
        <taxon>Chordata</taxon>
        <taxon>Craniata</taxon>
        <taxon>Vertebrata</taxon>
        <taxon>Euteleostomi</taxon>
        <taxon>Mammalia</taxon>
        <taxon>Eutheria</taxon>
        <taxon>Laurasiatheria</taxon>
        <taxon>Carnivora</taxon>
        <taxon>Feliformia</taxon>
        <taxon>Felidae</taxon>
        <taxon>Pantherinae</taxon>
        <taxon>Panthera</taxon>
    </lineage>
</organism>
<evidence type="ECO:0000256" key="5">
    <source>
        <dbReference type="ARBA" id="ARBA00022833"/>
    </source>
</evidence>
<feature type="transmembrane region" description="Helical" evidence="10">
    <location>
        <begin position="634"/>
        <end position="655"/>
    </location>
</feature>
<keyword evidence="5" id="KW-0862">Zinc</keyword>
<keyword evidence="3" id="KW-0479">Metal-binding</keyword>
<evidence type="ECO:0000256" key="4">
    <source>
        <dbReference type="ARBA" id="ARBA00022771"/>
    </source>
</evidence>
<feature type="compositionally biased region" description="Pro residues" evidence="9">
    <location>
        <begin position="160"/>
        <end position="183"/>
    </location>
</feature>
<feature type="transmembrane region" description="Helical" evidence="10">
    <location>
        <begin position="541"/>
        <end position="564"/>
    </location>
</feature>
<feature type="compositionally biased region" description="Low complexity" evidence="9">
    <location>
        <begin position="184"/>
        <end position="197"/>
    </location>
</feature>
<dbReference type="Pfam" id="PF07782">
    <property type="entry name" value="DC_STAMP"/>
    <property type="match status" value="1"/>
</dbReference>
<feature type="region of interest" description="Disordered" evidence="9">
    <location>
        <begin position="376"/>
        <end position="403"/>
    </location>
</feature>
<dbReference type="PANTHER" id="PTHR21041">
    <property type="entry name" value="DENDRITIC CELL-SPECIFIC TRANSMEMBRANE PROTEIN"/>
    <property type="match status" value="1"/>
</dbReference>
<feature type="compositionally biased region" description="Low complexity" evidence="9">
    <location>
        <begin position="35"/>
        <end position="47"/>
    </location>
</feature>
<keyword evidence="12" id="KW-1185">Reference proteome</keyword>
<keyword evidence="6 10" id="KW-1133">Transmembrane helix</keyword>
<feature type="region of interest" description="Disordered" evidence="9">
    <location>
        <begin position="1"/>
        <end position="231"/>
    </location>
</feature>
<dbReference type="RefSeq" id="XP_053764717.1">
    <property type="nucleotide sequence ID" value="XM_053908742.1"/>
</dbReference>
<dbReference type="PANTHER" id="PTHR21041:SF17">
    <property type="entry name" value="E3 UBIQUITIN-PROTEIN LIGASE DCST1"/>
    <property type="match status" value="1"/>
</dbReference>
<dbReference type="InterPro" id="IPR051856">
    <property type="entry name" value="CSR-E3_Ligase_Protein"/>
</dbReference>
<evidence type="ECO:0000256" key="10">
    <source>
        <dbReference type="SAM" id="Phobius"/>
    </source>
</evidence>
<dbReference type="Pfam" id="PF26037">
    <property type="entry name" value="zf-RING_DCST1_C"/>
    <property type="match status" value="1"/>
</dbReference>
<feature type="domain" description="RING-type" evidence="11">
    <location>
        <begin position="817"/>
        <end position="856"/>
    </location>
</feature>
<feature type="compositionally biased region" description="Basic and acidic residues" evidence="9">
    <location>
        <begin position="99"/>
        <end position="115"/>
    </location>
</feature>
<dbReference type="Proteomes" id="UP001165780">
    <property type="component" value="Unplaced"/>
</dbReference>
<feature type="transmembrane region" description="Helical" evidence="10">
    <location>
        <begin position="721"/>
        <end position="741"/>
    </location>
</feature>
<dbReference type="GO" id="GO:0016020">
    <property type="term" value="C:membrane"/>
    <property type="evidence" value="ECO:0007669"/>
    <property type="project" value="UniProtKB-SubCell"/>
</dbReference>
<feature type="transmembrane region" description="Helical" evidence="10">
    <location>
        <begin position="273"/>
        <end position="295"/>
    </location>
</feature>
<evidence type="ECO:0000256" key="8">
    <source>
        <dbReference type="PROSITE-ProRule" id="PRU00175"/>
    </source>
</evidence>
<dbReference type="GeneID" id="109256190"/>
<dbReference type="CTD" id="149095"/>
<evidence type="ECO:0000256" key="6">
    <source>
        <dbReference type="ARBA" id="ARBA00022989"/>
    </source>
</evidence>
<dbReference type="InterPro" id="IPR001841">
    <property type="entry name" value="Znf_RING"/>
</dbReference>
<sequence>MLRTTARDTLGSSAPTGAMAAGSKRVPVSRRRPRGSGAPPGSRNPSPHSKVPRLYHTCAGGPYPAAGLGRAREVSNLLPQVSEQRGERQTRQAVGAAEGPERRGQSGGHLWDESGCRLMVITPHGDGATGQRKLPHTSESVPETLPFPRASQPPGIRPVSPAPPSPTVGPQRPPLSPSGPPPSHALSSSLPHLCPASSGPPRLLQEAPGSCRSPSLSPPQAPNPDEARPSQKSGLLACWANVLDPAAVQRLLNWGLPAPCGRLLQRQPGEFPVTAFLLGAGTGGLLAMGLFQLLVNPMNIYEDQKAWGPWAGGPPLTSAVPASCWYPRCWAKRAGSLCWGTPWLPSMRGSKVSLKAETQNLSKAFEDLDAQVNSEMGYSPEDAESPEGTARGVGTHRAPPSGRRLSTQKMYELKTRLRCSYVVDRAMLSCRHWFDRKHERCMERVRVPLLNHLLCLPMKFKFFCSIARAMEVWCRSRIPVEGNFGQTYDSLNRSVRDLEGEFSATIDLKEEKQVAVLGLNTSWEHVSAELRDLVRRQEAQLGWTLGLLRVLLSCTFLLVLHASFSYVDSYNGDIRFDNIYISTYFCQIDERRKKLGKRTLLPLRRAEEKTVIFPCSPFMQASEMRNVVRELAETLPVLLLLLVLCGLDWALYSVFNTIRHHSFLQYSFRSSHKLEVKVGGDSMLARLLRKTIGALNTSSETTVDSSNMRCLPQPVSLNPRAYVRAALPVGLLLCLCLLQAFGYRLRRVIAAFYFPKREKKRVLFLYNDLLRKRAAFTKLRRAAIVSRAQRQRAPRHHLADVLHRRCPLLRRWLRRRCVVCQAPETPEAYVCPTPDCAAVYCRSCWDDMRRRCPACTPREELSSSAYNDSNDDATYAE</sequence>
<reference evidence="13" key="1">
    <citation type="submission" date="2025-08" db="UniProtKB">
        <authorList>
            <consortium name="RefSeq"/>
        </authorList>
    </citation>
    <scope>IDENTIFICATION</scope>
    <source>
        <tissue evidence="13">Whole blood</tissue>
    </source>
</reference>
<proteinExistence type="predicted"/>
<keyword evidence="4 8" id="KW-0863">Zinc-finger</keyword>
<evidence type="ECO:0000259" key="11">
    <source>
        <dbReference type="PROSITE" id="PS50089"/>
    </source>
</evidence>
<dbReference type="PROSITE" id="PS50089">
    <property type="entry name" value="ZF_RING_2"/>
    <property type="match status" value="1"/>
</dbReference>
<protein>
    <submittedName>
        <fullName evidence="13">E3 ubiquitin-protein ligase DCST1 isoform X3</fullName>
    </submittedName>
</protein>
<evidence type="ECO:0000256" key="9">
    <source>
        <dbReference type="SAM" id="MobiDB-lite"/>
    </source>
</evidence>
<evidence type="ECO:0000313" key="13">
    <source>
        <dbReference type="RefSeq" id="XP_053764717.1"/>
    </source>
</evidence>
<dbReference type="AlphaFoldDB" id="A0A9W2W157"/>
<keyword evidence="2 10" id="KW-0812">Transmembrane</keyword>
<accession>A0A9W2W157</accession>
<evidence type="ECO:0000256" key="1">
    <source>
        <dbReference type="ARBA" id="ARBA00004141"/>
    </source>
</evidence>
<gene>
    <name evidence="13" type="primary">DCST1</name>
</gene>
<dbReference type="InterPro" id="IPR058842">
    <property type="entry name" value="DCST1_C"/>
</dbReference>
<evidence type="ECO:0000256" key="2">
    <source>
        <dbReference type="ARBA" id="ARBA00022692"/>
    </source>
</evidence>
<evidence type="ECO:0000256" key="7">
    <source>
        <dbReference type="ARBA" id="ARBA00023136"/>
    </source>
</evidence>
<comment type="subcellular location">
    <subcellularLocation>
        <location evidence="1">Membrane</location>
        <topology evidence="1">Multi-pass membrane protein</topology>
    </subcellularLocation>
</comment>
<evidence type="ECO:0000256" key="3">
    <source>
        <dbReference type="ARBA" id="ARBA00022723"/>
    </source>
</evidence>
<dbReference type="GO" id="GO:0008270">
    <property type="term" value="F:zinc ion binding"/>
    <property type="evidence" value="ECO:0007669"/>
    <property type="project" value="UniProtKB-KW"/>
</dbReference>